<protein>
    <recommendedName>
        <fullName evidence="6">Receptor ligand binding region domain-containing protein</fullName>
    </recommendedName>
</protein>
<keyword evidence="5" id="KW-0732">Signal</keyword>
<dbReference type="InParanoid" id="G0NYU6"/>
<keyword evidence="8" id="KW-1185">Reference proteome</keyword>
<dbReference type="FunCoup" id="G0NYU6">
    <property type="interactions" value="201"/>
</dbReference>
<keyword evidence="2" id="KW-0812">Transmembrane</keyword>
<dbReference type="eggNOG" id="KOG1053">
    <property type="taxonomic scope" value="Eukaryota"/>
</dbReference>
<keyword evidence="3" id="KW-1133">Transmembrane helix</keyword>
<feature type="chain" id="PRO_5003405677" description="Receptor ligand binding region domain-containing protein" evidence="5">
    <location>
        <begin position="17"/>
        <end position="547"/>
    </location>
</feature>
<dbReference type="Gene3D" id="3.40.50.2300">
    <property type="match status" value="2"/>
</dbReference>
<accession>G0NYU6</accession>
<evidence type="ECO:0000259" key="6">
    <source>
        <dbReference type="Pfam" id="PF01094"/>
    </source>
</evidence>
<reference evidence="8" key="1">
    <citation type="submission" date="2011-07" db="EMBL/GenBank/DDBJ databases">
        <authorList>
            <consortium name="Caenorhabditis brenneri Sequencing and Analysis Consortium"/>
            <person name="Wilson R.K."/>
        </authorList>
    </citation>
    <scope>NUCLEOTIDE SEQUENCE [LARGE SCALE GENOMIC DNA]</scope>
    <source>
        <strain evidence="8">PB2801</strain>
    </source>
</reference>
<dbReference type="AlphaFoldDB" id="G0NYU6"/>
<evidence type="ECO:0000256" key="5">
    <source>
        <dbReference type="SAM" id="SignalP"/>
    </source>
</evidence>
<feature type="domain" description="Receptor ligand binding region" evidence="6">
    <location>
        <begin position="138"/>
        <end position="304"/>
    </location>
</feature>
<dbReference type="InterPro" id="IPR028082">
    <property type="entry name" value="Peripla_BP_I"/>
</dbReference>
<evidence type="ECO:0000256" key="3">
    <source>
        <dbReference type="ARBA" id="ARBA00022989"/>
    </source>
</evidence>
<name>G0NYU6_CAEBE</name>
<sequence length="547" mass="61720">MYWKVIFFLCIQLIETIDLGGNRKVQKPKEDPRREDVNIAVVYQHYAGRSKSYDKAFKEVIRKINDATAVSSLRRLATRYNFQAVDCILPTGTFYVKEVLDCLCNNVTSNNVALIIFVTASETYDSTTAAEQYFLTAASYTGIPIIAWNADNAGFTFENDLTPYRIIQMAPPIEHQARAMLALLRRYNWPKFGVVTSEMAGNDGFVTAVREELDRFSNKSTKFVTSSNINSMIIFRYEMIHHCHLDTRNNTDMDLKLTEVKKNQAKIILLYANAAQAGAIFAHAEKHDMIGEKYLWIGTQSVKGTQTTVKAPAQAGMLCVNFHTGKQLNSSYQIHHKFAVSNAMFAPRDDILPLIIQLAPKLFGAALLQLRPNEVFPLKSNVSCKSEDGDPYWENGKYIYEHMKAAFVKGNPFHVDDGHDSFFYTFEKTGRLRNSILQISNLRTNSKGEKTWEKVGIFTNNELKMADVQWPGEKANPPQGAADKFHVKVVTLHEPPFITVSDVDPDTQKCPGNQVGNKVLVIDEKEFQGSICDWGDVEYTDDAGVKK</sequence>
<dbReference type="STRING" id="135651.G0NYU6"/>
<dbReference type="InterPro" id="IPR001828">
    <property type="entry name" value="ANF_lig-bd_rcpt"/>
</dbReference>
<dbReference type="Pfam" id="PF01094">
    <property type="entry name" value="ANF_receptor"/>
    <property type="match status" value="1"/>
</dbReference>
<dbReference type="OrthoDB" id="5984008at2759"/>
<dbReference type="GO" id="GO:0016020">
    <property type="term" value="C:membrane"/>
    <property type="evidence" value="ECO:0007669"/>
    <property type="project" value="UniProtKB-SubCell"/>
</dbReference>
<evidence type="ECO:0000313" key="8">
    <source>
        <dbReference type="Proteomes" id="UP000008068"/>
    </source>
</evidence>
<feature type="signal peptide" evidence="5">
    <location>
        <begin position="1"/>
        <end position="16"/>
    </location>
</feature>
<comment type="subcellular location">
    <subcellularLocation>
        <location evidence="1">Membrane</location>
    </subcellularLocation>
</comment>
<dbReference type="SUPFAM" id="SSF53822">
    <property type="entry name" value="Periplasmic binding protein-like I"/>
    <property type="match status" value="1"/>
</dbReference>
<dbReference type="Proteomes" id="UP000008068">
    <property type="component" value="Unassembled WGS sequence"/>
</dbReference>
<dbReference type="HOGENOM" id="CLU_041552_0_0_1"/>
<evidence type="ECO:0000256" key="2">
    <source>
        <dbReference type="ARBA" id="ARBA00022692"/>
    </source>
</evidence>
<evidence type="ECO:0000313" key="7">
    <source>
        <dbReference type="EMBL" id="EGT40241.1"/>
    </source>
</evidence>
<gene>
    <name evidence="7" type="ORF">CAEBREN_30060</name>
</gene>
<keyword evidence="4" id="KW-0472">Membrane</keyword>
<evidence type="ECO:0000256" key="1">
    <source>
        <dbReference type="ARBA" id="ARBA00004370"/>
    </source>
</evidence>
<evidence type="ECO:0000256" key="4">
    <source>
        <dbReference type="ARBA" id="ARBA00023136"/>
    </source>
</evidence>
<dbReference type="EMBL" id="GL379985">
    <property type="protein sequence ID" value="EGT40241.1"/>
    <property type="molecule type" value="Genomic_DNA"/>
</dbReference>
<organism evidence="8">
    <name type="scientific">Caenorhabditis brenneri</name>
    <name type="common">Nematode worm</name>
    <dbReference type="NCBI Taxonomy" id="135651"/>
    <lineage>
        <taxon>Eukaryota</taxon>
        <taxon>Metazoa</taxon>
        <taxon>Ecdysozoa</taxon>
        <taxon>Nematoda</taxon>
        <taxon>Chromadorea</taxon>
        <taxon>Rhabditida</taxon>
        <taxon>Rhabditina</taxon>
        <taxon>Rhabditomorpha</taxon>
        <taxon>Rhabditoidea</taxon>
        <taxon>Rhabditidae</taxon>
        <taxon>Peloderinae</taxon>
        <taxon>Caenorhabditis</taxon>
    </lineage>
</organism>
<proteinExistence type="predicted"/>